<organism evidence="1 2">
    <name type="scientific">Malikia granosa</name>
    <dbReference type="NCBI Taxonomy" id="263067"/>
    <lineage>
        <taxon>Bacteria</taxon>
        <taxon>Pseudomonadati</taxon>
        <taxon>Pseudomonadota</taxon>
        <taxon>Betaproteobacteria</taxon>
        <taxon>Burkholderiales</taxon>
        <taxon>Comamonadaceae</taxon>
        <taxon>Malikia</taxon>
    </lineage>
</organism>
<sequence length="255" mass="28651">MSRAAALLEADVRSIPALIEAKRTAADRQGFRDRVGALSTWATMDLLPRLQTATDPLMLWALHVELDKRNIPPCIRFPGHQLGPQGDYITLAADVLWLHKRHPEHKALYRGWASVLAAPRGREKWHQNLYRQFLFAYPRGLAYLVSKGLALATEHRQQLASVPTPSMVKIRAALEGEAFTSKLDQLTQHATEHPDRSGKYKPADIGRRRAQLYRVHALSGKSPTRTAELWHRLSGEKLSRQTVSRQIEAAGLVIG</sequence>
<dbReference type="AlphaFoldDB" id="A0A2S9K7J0"/>
<dbReference type="EMBL" id="PVLQ01000012">
    <property type="protein sequence ID" value="PRD66429.1"/>
    <property type="molecule type" value="Genomic_DNA"/>
</dbReference>
<keyword evidence="2" id="KW-1185">Reference proteome</keyword>
<protein>
    <submittedName>
        <fullName evidence="1">Uncharacterized protein</fullName>
    </submittedName>
</protein>
<accession>A0A2S9K7J0</accession>
<reference evidence="1 2" key="1">
    <citation type="submission" date="2018-03" db="EMBL/GenBank/DDBJ databases">
        <title>Comparative genomics illustrates the genes involved in a hyperalkaliphilic mechanisms of Serpentinomonas isolated from highly-alkaline calcium-rich serpentinized springs.</title>
        <authorList>
            <person name="Suzuki S."/>
            <person name="Ishii S."/>
            <person name="Walworth N."/>
            <person name="Bird L."/>
            <person name="Kuenen J.G."/>
            <person name="Nealson K.H."/>
        </authorList>
    </citation>
    <scope>NUCLEOTIDE SEQUENCE [LARGE SCALE GENOMIC DNA]</scope>
    <source>
        <strain evidence="1 2">P1</strain>
    </source>
</reference>
<dbReference type="Proteomes" id="UP000238589">
    <property type="component" value="Unassembled WGS sequence"/>
</dbReference>
<gene>
    <name evidence="1" type="ORF">C6P64_03820</name>
</gene>
<evidence type="ECO:0000313" key="1">
    <source>
        <dbReference type="EMBL" id="PRD66429.1"/>
    </source>
</evidence>
<comment type="caution">
    <text evidence="1">The sequence shown here is derived from an EMBL/GenBank/DDBJ whole genome shotgun (WGS) entry which is preliminary data.</text>
</comment>
<proteinExistence type="predicted"/>
<name>A0A2S9K7J0_9BURK</name>
<evidence type="ECO:0000313" key="2">
    <source>
        <dbReference type="Proteomes" id="UP000238589"/>
    </source>
</evidence>